<evidence type="ECO:0000256" key="9">
    <source>
        <dbReference type="PIRSR" id="PIRSR001589-2"/>
    </source>
</evidence>
<dbReference type="SUPFAM" id="SSF56235">
    <property type="entry name" value="N-terminal nucleophile aminohydrolases (Ntn hydrolases)"/>
    <property type="match status" value="1"/>
</dbReference>
<reference evidence="11 12" key="1">
    <citation type="submission" date="2018-03" db="EMBL/GenBank/DDBJ databases">
        <title>Genomic Encyclopedia of Archaeal and Bacterial Type Strains, Phase II (KMG-II): from individual species to whole genera.</title>
        <authorList>
            <person name="Goeker M."/>
        </authorList>
    </citation>
    <scope>NUCLEOTIDE SEQUENCE [LARGE SCALE GENOMIC DNA]</scope>
    <source>
        <strain evidence="11 12">DSM 27929</strain>
    </source>
</reference>
<dbReference type="AlphaFoldDB" id="A0A2T0WW10"/>
<evidence type="ECO:0000256" key="1">
    <source>
        <dbReference type="ARBA" id="ARBA00005187"/>
    </source>
</evidence>
<feature type="binding site" evidence="9">
    <location>
        <position position="260"/>
    </location>
    <ligand>
        <name>ATP</name>
        <dbReference type="ChEBI" id="CHEBI:30616"/>
    </ligand>
</feature>
<feature type="active site" description="For GATase activity" evidence="8">
    <location>
        <position position="2"/>
    </location>
</feature>
<dbReference type="InterPro" id="IPR001962">
    <property type="entry name" value="Asn_synthase"/>
</dbReference>
<comment type="caution">
    <text evidence="11">The sequence shown here is derived from an EMBL/GenBank/DDBJ whole genome shotgun (WGS) entry which is preliminary data.</text>
</comment>
<feature type="binding site" evidence="9">
    <location>
        <position position="95"/>
    </location>
    <ligand>
        <name>L-glutamine</name>
        <dbReference type="ChEBI" id="CHEBI:58359"/>
    </ligand>
</feature>
<comment type="pathway">
    <text evidence="1">Amino-acid biosynthesis; L-asparagine biosynthesis; L-asparagine from L-aspartate (L-Gln route): step 1/1.</text>
</comment>
<dbReference type="RefSeq" id="WP_106132081.1">
    <property type="nucleotide sequence ID" value="NZ_PVTR01000001.1"/>
</dbReference>
<dbReference type="SUPFAM" id="SSF52402">
    <property type="entry name" value="Adenine nucleotide alpha hydrolases-like"/>
    <property type="match status" value="1"/>
</dbReference>
<evidence type="ECO:0000256" key="3">
    <source>
        <dbReference type="ARBA" id="ARBA00012737"/>
    </source>
</evidence>
<keyword evidence="8" id="KW-0061">Asparagine biosynthesis</keyword>
<dbReference type="NCBIfam" id="TIGR01536">
    <property type="entry name" value="asn_synth_AEB"/>
    <property type="match status" value="1"/>
</dbReference>
<comment type="catalytic activity">
    <reaction evidence="7">
        <text>L-aspartate + L-glutamine + ATP + H2O = L-asparagine + L-glutamate + AMP + diphosphate + H(+)</text>
        <dbReference type="Rhea" id="RHEA:12228"/>
        <dbReference type="ChEBI" id="CHEBI:15377"/>
        <dbReference type="ChEBI" id="CHEBI:15378"/>
        <dbReference type="ChEBI" id="CHEBI:29985"/>
        <dbReference type="ChEBI" id="CHEBI:29991"/>
        <dbReference type="ChEBI" id="CHEBI:30616"/>
        <dbReference type="ChEBI" id="CHEBI:33019"/>
        <dbReference type="ChEBI" id="CHEBI:58048"/>
        <dbReference type="ChEBI" id="CHEBI:58359"/>
        <dbReference type="ChEBI" id="CHEBI:456215"/>
        <dbReference type="EC" id="6.3.5.4"/>
    </reaction>
</comment>
<dbReference type="Gene3D" id="3.40.50.620">
    <property type="entry name" value="HUPs"/>
    <property type="match status" value="1"/>
</dbReference>
<keyword evidence="4 9" id="KW-0547">Nucleotide-binding</keyword>
<dbReference type="InterPro" id="IPR006426">
    <property type="entry name" value="Asn_synth_AEB"/>
</dbReference>
<dbReference type="PIRSF" id="PIRSF001589">
    <property type="entry name" value="Asn_synthetase_glu-h"/>
    <property type="match status" value="1"/>
</dbReference>
<dbReference type="CDD" id="cd00712">
    <property type="entry name" value="AsnB"/>
    <property type="match status" value="1"/>
</dbReference>
<dbReference type="Proteomes" id="UP000238157">
    <property type="component" value="Unassembled WGS sequence"/>
</dbReference>
<accession>A0A2T0WW10</accession>
<dbReference type="PROSITE" id="PS51278">
    <property type="entry name" value="GATASE_TYPE_2"/>
    <property type="match status" value="1"/>
</dbReference>
<keyword evidence="8" id="KW-0028">Amino-acid biosynthesis</keyword>
<protein>
    <recommendedName>
        <fullName evidence="3">asparagine synthase (glutamine-hydrolyzing)</fullName>
        <ecNumber evidence="3">6.3.5.4</ecNumber>
    </recommendedName>
</protein>
<evidence type="ECO:0000256" key="8">
    <source>
        <dbReference type="PIRSR" id="PIRSR001589-1"/>
    </source>
</evidence>
<dbReference type="Gene3D" id="3.60.20.10">
    <property type="entry name" value="Glutamine Phosphoribosylpyrophosphate, subunit 1, domain 1"/>
    <property type="match status" value="1"/>
</dbReference>
<dbReference type="GO" id="GO:0006529">
    <property type="term" value="P:asparagine biosynthetic process"/>
    <property type="evidence" value="ECO:0007669"/>
    <property type="project" value="UniProtKB-KW"/>
</dbReference>
<evidence type="ECO:0000256" key="2">
    <source>
        <dbReference type="ARBA" id="ARBA00005752"/>
    </source>
</evidence>
<comment type="similarity">
    <text evidence="2">Belongs to the asparagine synthetase family.</text>
</comment>
<dbReference type="InterPro" id="IPR033738">
    <property type="entry name" value="AsnB_N"/>
</dbReference>
<organism evidence="11 12">
    <name type="scientific">Mongoliibacter ruber</name>
    <dbReference type="NCBI Taxonomy" id="1750599"/>
    <lineage>
        <taxon>Bacteria</taxon>
        <taxon>Pseudomonadati</taxon>
        <taxon>Bacteroidota</taxon>
        <taxon>Cytophagia</taxon>
        <taxon>Cytophagales</taxon>
        <taxon>Cyclobacteriaceae</taxon>
        <taxon>Mongoliibacter</taxon>
    </lineage>
</organism>
<evidence type="ECO:0000259" key="10">
    <source>
        <dbReference type="PROSITE" id="PS51278"/>
    </source>
</evidence>
<dbReference type="EC" id="6.3.5.4" evidence="3"/>
<evidence type="ECO:0000256" key="5">
    <source>
        <dbReference type="ARBA" id="ARBA00022840"/>
    </source>
</evidence>
<keyword evidence="5 9" id="KW-0067">ATP-binding</keyword>
<dbReference type="GO" id="GO:0005829">
    <property type="term" value="C:cytosol"/>
    <property type="evidence" value="ECO:0007669"/>
    <property type="project" value="TreeGrafter"/>
</dbReference>
<dbReference type="PANTHER" id="PTHR43284">
    <property type="entry name" value="ASPARAGINE SYNTHETASE (GLUTAMINE-HYDROLYZING)"/>
    <property type="match status" value="1"/>
</dbReference>
<dbReference type="InterPro" id="IPR029055">
    <property type="entry name" value="Ntn_hydrolases_N"/>
</dbReference>
<sequence>MCGILGSINLEFGLEELDLISHRGPDDFGLEKIEVAQHQVILAQRRLSIQDLSPAGHQPMKSQCGNYMIIFNGEIYNHLELKENLGKYNFRGHSDTETILYHLIENGFMAIKDLNGIFAVAFLDLKKSKLSLYRDPLGIKPLYYHLNKEKNSIIFSSEIRPIKSKLSEVQIDSDALAQLLKLRYNPSPDTLFKNIKKLKPGHLLEFDLSKEALSVEERYFAKTLPKTNALSLDASIKEYQIKFENAVQRQLLSDVPVGILLSGGIDSAMVAAIAQQHSKEPLKAFTIGFDGDHSEDEIGDAAETAQILGLEHFYRKITFADFLQIFKKCIEIVEEPLATSSMIPMYFLSELASEHVKVVLTGQGADEPLGGYPRYQSELILDIIPKPFQRLGKSILGSFNFKSDKLSRGIATMGMENEIQRFLTNYQVFNDKEIERLIGVKNINFATPFSYLYKALECESKRHPVERMMALDTRMNLSDDLLNYTDKITMNFALECRVPILDLELVEFIESLDYSKRLSLGKTKIIHKAYAHKILPEKIINRKKRDFRSPTNIWFRDNPDLIKSILLNPESCFAEYFDLNEVNKLINLHQHDFPKEKQIFLLLGIYYFLEIHHSHNQ</sequence>
<keyword evidence="6 8" id="KW-0315">Glutamine amidotransferase</keyword>
<feature type="domain" description="Glutamine amidotransferase type-2" evidence="10">
    <location>
        <begin position="2"/>
        <end position="209"/>
    </location>
</feature>
<dbReference type="InterPro" id="IPR051786">
    <property type="entry name" value="ASN_synthetase/amidase"/>
</dbReference>
<name>A0A2T0WW10_9BACT</name>
<dbReference type="Pfam" id="PF00733">
    <property type="entry name" value="Asn_synthase"/>
    <property type="match status" value="1"/>
</dbReference>
<keyword evidence="12" id="KW-1185">Reference proteome</keyword>
<gene>
    <name evidence="11" type="ORF">CLW00_101553</name>
</gene>
<evidence type="ECO:0000256" key="6">
    <source>
        <dbReference type="ARBA" id="ARBA00022962"/>
    </source>
</evidence>
<proteinExistence type="inferred from homology"/>
<dbReference type="GO" id="GO:0004066">
    <property type="term" value="F:asparagine synthase (glutamine-hydrolyzing) activity"/>
    <property type="evidence" value="ECO:0007669"/>
    <property type="project" value="UniProtKB-EC"/>
</dbReference>
<evidence type="ECO:0000256" key="7">
    <source>
        <dbReference type="ARBA" id="ARBA00048741"/>
    </source>
</evidence>
<dbReference type="OrthoDB" id="9763290at2"/>
<evidence type="ECO:0000313" key="11">
    <source>
        <dbReference type="EMBL" id="PRY90878.1"/>
    </source>
</evidence>
<evidence type="ECO:0000256" key="4">
    <source>
        <dbReference type="ARBA" id="ARBA00022741"/>
    </source>
</evidence>
<dbReference type="EMBL" id="PVTR01000001">
    <property type="protein sequence ID" value="PRY90878.1"/>
    <property type="molecule type" value="Genomic_DNA"/>
</dbReference>
<dbReference type="GO" id="GO:0005524">
    <property type="term" value="F:ATP binding"/>
    <property type="evidence" value="ECO:0007669"/>
    <property type="project" value="UniProtKB-KW"/>
</dbReference>
<dbReference type="CDD" id="cd01991">
    <property type="entry name" value="Asn_synthase_B_C"/>
    <property type="match status" value="1"/>
</dbReference>
<dbReference type="InterPro" id="IPR014729">
    <property type="entry name" value="Rossmann-like_a/b/a_fold"/>
</dbReference>
<feature type="binding site" evidence="9">
    <location>
        <position position="287"/>
    </location>
    <ligand>
        <name>ATP</name>
        <dbReference type="ChEBI" id="CHEBI:30616"/>
    </ligand>
</feature>
<evidence type="ECO:0000313" key="12">
    <source>
        <dbReference type="Proteomes" id="UP000238157"/>
    </source>
</evidence>
<dbReference type="InterPro" id="IPR017932">
    <property type="entry name" value="GATase_2_dom"/>
</dbReference>
<dbReference type="Pfam" id="PF13537">
    <property type="entry name" value="GATase_7"/>
    <property type="match status" value="1"/>
</dbReference>
<dbReference type="PANTHER" id="PTHR43284:SF1">
    <property type="entry name" value="ASPARAGINE SYNTHETASE"/>
    <property type="match status" value="1"/>
</dbReference>